<protein>
    <submittedName>
        <fullName evidence="1">Uncharacterized protein</fullName>
    </submittedName>
</protein>
<evidence type="ECO:0000313" key="1">
    <source>
        <dbReference type="EMBL" id="KAF2559338.1"/>
    </source>
</evidence>
<accession>A0A8S9HX63</accession>
<organism evidence="1 2">
    <name type="scientific">Brassica cretica</name>
    <name type="common">Mustard</name>
    <dbReference type="NCBI Taxonomy" id="69181"/>
    <lineage>
        <taxon>Eukaryota</taxon>
        <taxon>Viridiplantae</taxon>
        <taxon>Streptophyta</taxon>
        <taxon>Embryophyta</taxon>
        <taxon>Tracheophyta</taxon>
        <taxon>Spermatophyta</taxon>
        <taxon>Magnoliopsida</taxon>
        <taxon>eudicotyledons</taxon>
        <taxon>Gunneridae</taxon>
        <taxon>Pentapetalae</taxon>
        <taxon>rosids</taxon>
        <taxon>malvids</taxon>
        <taxon>Brassicales</taxon>
        <taxon>Brassicaceae</taxon>
        <taxon>Brassiceae</taxon>
        <taxon>Brassica</taxon>
    </lineage>
</organism>
<dbReference type="AlphaFoldDB" id="A0A8S9HX63"/>
<evidence type="ECO:0000313" key="2">
    <source>
        <dbReference type="Proteomes" id="UP000712281"/>
    </source>
</evidence>
<gene>
    <name evidence="1" type="ORF">F2Q68_00016708</name>
</gene>
<name>A0A8S9HX63_BRACR</name>
<comment type="caution">
    <text evidence="1">The sequence shown here is derived from an EMBL/GenBank/DDBJ whole genome shotgun (WGS) entry which is preliminary data.</text>
</comment>
<reference evidence="1" key="1">
    <citation type="submission" date="2019-12" db="EMBL/GenBank/DDBJ databases">
        <title>Genome sequencing and annotation of Brassica cretica.</title>
        <authorList>
            <person name="Studholme D.J."/>
            <person name="Sarris P.F."/>
        </authorList>
    </citation>
    <scope>NUCLEOTIDE SEQUENCE</scope>
    <source>
        <strain evidence="1">PFS-001/15</strain>
        <tissue evidence="1">Leaf</tissue>
    </source>
</reference>
<dbReference type="EMBL" id="QGKW02001940">
    <property type="protein sequence ID" value="KAF2559338.1"/>
    <property type="molecule type" value="Genomic_DNA"/>
</dbReference>
<proteinExistence type="predicted"/>
<dbReference type="Proteomes" id="UP000712281">
    <property type="component" value="Unassembled WGS sequence"/>
</dbReference>
<sequence>MSNDVYRLTMKVGCRSMGGCESQSTLKLLRRAMWNIDLCGSCIPSEQDLLRIAGAFPCCFWYCWACT</sequence>